<organism evidence="2 3">
    <name type="scientific">Fibrella aquatilis</name>
    <dbReference type="NCBI Taxonomy" id="2817059"/>
    <lineage>
        <taxon>Bacteria</taxon>
        <taxon>Pseudomonadati</taxon>
        <taxon>Bacteroidota</taxon>
        <taxon>Cytophagia</taxon>
        <taxon>Cytophagales</taxon>
        <taxon>Spirosomataceae</taxon>
        <taxon>Fibrella</taxon>
    </lineage>
</organism>
<dbReference type="Proteomes" id="UP000664795">
    <property type="component" value="Unassembled WGS sequence"/>
</dbReference>
<dbReference type="EMBL" id="JAFMYU010000009">
    <property type="protein sequence ID" value="MBO0931868.1"/>
    <property type="molecule type" value="Genomic_DNA"/>
</dbReference>
<evidence type="ECO:0000313" key="2">
    <source>
        <dbReference type="EMBL" id="MBO0931868.1"/>
    </source>
</evidence>
<dbReference type="Gene3D" id="1.10.1220.10">
    <property type="entry name" value="Met repressor-like"/>
    <property type="match status" value="1"/>
</dbReference>
<proteinExistence type="predicted"/>
<feature type="region of interest" description="Disordered" evidence="1">
    <location>
        <begin position="14"/>
        <end position="45"/>
    </location>
</feature>
<comment type="caution">
    <text evidence="2">The sequence shown here is derived from an EMBL/GenBank/DDBJ whole genome shotgun (WGS) entry which is preliminary data.</text>
</comment>
<dbReference type="AlphaFoldDB" id="A0A939JZX2"/>
<feature type="compositionally biased region" description="Basic and acidic residues" evidence="1">
    <location>
        <begin position="14"/>
        <end position="24"/>
    </location>
</feature>
<dbReference type="RefSeq" id="WP_207335839.1">
    <property type="nucleotide sequence ID" value="NZ_JAFMYU010000009.1"/>
</dbReference>
<accession>A0A939JZX2</accession>
<evidence type="ECO:0000313" key="3">
    <source>
        <dbReference type="Proteomes" id="UP000664795"/>
    </source>
</evidence>
<protein>
    <submittedName>
        <fullName evidence="2">Uncharacterized protein</fullName>
    </submittedName>
</protein>
<gene>
    <name evidence="2" type="ORF">J2I48_12735</name>
</gene>
<keyword evidence="3" id="KW-1185">Reference proteome</keyword>
<evidence type="ECO:0000256" key="1">
    <source>
        <dbReference type="SAM" id="MobiDB-lite"/>
    </source>
</evidence>
<dbReference type="GO" id="GO:0006355">
    <property type="term" value="P:regulation of DNA-templated transcription"/>
    <property type="evidence" value="ECO:0007669"/>
    <property type="project" value="InterPro"/>
</dbReference>
<sequence>MAESLKERQARLAEKLKTEPHKAPIQEVNPVAEPDKTPQRESTNNSVIDDLVQFNVKVPKAMAKAVRQVSLDEDKDIRDIVQEAIKAYLDARKG</sequence>
<reference evidence="2 3" key="1">
    <citation type="submission" date="2021-03" db="EMBL/GenBank/DDBJ databases">
        <title>Fibrella sp. HMF5036 genome sequencing and assembly.</title>
        <authorList>
            <person name="Kang H."/>
            <person name="Kim H."/>
            <person name="Bae S."/>
            <person name="Joh K."/>
        </authorList>
    </citation>
    <scope>NUCLEOTIDE SEQUENCE [LARGE SCALE GENOMIC DNA]</scope>
    <source>
        <strain evidence="2 3">HMF5036</strain>
    </source>
</reference>
<dbReference type="InterPro" id="IPR013321">
    <property type="entry name" value="Arc_rbn_hlx_hlx"/>
</dbReference>
<name>A0A939JZX2_9BACT</name>